<dbReference type="STRING" id="1450535.A0A317WZK9"/>
<feature type="compositionally biased region" description="Low complexity" evidence="1">
    <location>
        <begin position="1"/>
        <end position="30"/>
    </location>
</feature>
<comment type="caution">
    <text evidence="3">The sequence shown here is derived from an EMBL/GenBank/DDBJ whole genome shotgun (WGS) entry which is preliminary data.</text>
</comment>
<evidence type="ECO:0000259" key="2">
    <source>
        <dbReference type="Pfam" id="PF20516"/>
    </source>
</evidence>
<protein>
    <recommendedName>
        <fullName evidence="2">PD-(D/E)XK nuclease-like domain-containing protein</fullName>
    </recommendedName>
</protein>
<dbReference type="OrthoDB" id="4161186at2759"/>
<dbReference type="InterPro" id="IPR046797">
    <property type="entry name" value="PDDEXK_12"/>
</dbReference>
<feature type="domain" description="PD-(D/E)XK nuclease-like" evidence="2">
    <location>
        <begin position="88"/>
        <end position="333"/>
    </location>
</feature>
<dbReference type="EMBL" id="MSFK01000009">
    <property type="protein sequence ID" value="PWY91465.1"/>
    <property type="molecule type" value="Genomic_DNA"/>
</dbReference>
<gene>
    <name evidence="3" type="ORF">BO94DRAFT_533612</name>
</gene>
<dbReference type="RefSeq" id="XP_025469193.1">
    <property type="nucleotide sequence ID" value="XM_025611364.1"/>
</dbReference>
<dbReference type="Pfam" id="PF20516">
    <property type="entry name" value="PDDEXK_12"/>
    <property type="match status" value="1"/>
</dbReference>
<feature type="region of interest" description="Disordered" evidence="1">
    <location>
        <begin position="1"/>
        <end position="38"/>
    </location>
</feature>
<evidence type="ECO:0000313" key="4">
    <source>
        <dbReference type="Proteomes" id="UP000246702"/>
    </source>
</evidence>
<keyword evidence="4" id="KW-1185">Reference proteome</keyword>
<name>A0A317WZK9_9EURO</name>
<sequence>MDNGSPISWLPSTSSRSSSKASSKASKITRNSSPTKQLRNAELEETGFLRADLRNDTKPRSLDALTTGLERIVSGFGILPRDLQDDLADQPSIAAWNFGDSVDFKKSQLPDIRTVRKIYNLASRCFKNNHPESSWNNDVHSRILDWLLRDSPGGDDLIDYRCCLTAQIVPEYQPRKSPSKMVDYCICIQPATNSPQYQAIQSLCKYRPAMSINHTDWADLTKYPIAVSIETKGPSIGYETALLQVATWHSAQWRSLHWDTDGDVLASSGNIDFLPGIVVMQHHWWFVATALNQSGKAQTFERLLLGETESILGIYKLFLSLQRLVNWTRDQYWVTFQTSVLGL</sequence>
<dbReference type="Proteomes" id="UP000246702">
    <property type="component" value="Unassembled WGS sequence"/>
</dbReference>
<accession>A0A317WZK9</accession>
<organism evidence="3 4">
    <name type="scientific">Aspergillus sclerotioniger CBS 115572</name>
    <dbReference type="NCBI Taxonomy" id="1450535"/>
    <lineage>
        <taxon>Eukaryota</taxon>
        <taxon>Fungi</taxon>
        <taxon>Dikarya</taxon>
        <taxon>Ascomycota</taxon>
        <taxon>Pezizomycotina</taxon>
        <taxon>Eurotiomycetes</taxon>
        <taxon>Eurotiomycetidae</taxon>
        <taxon>Eurotiales</taxon>
        <taxon>Aspergillaceae</taxon>
        <taxon>Aspergillus</taxon>
        <taxon>Aspergillus subgen. Circumdati</taxon>
    </lineage>
</organism>
<proteinExistence type="predicted"/>
<dbReference type="GeneID" id="37113507"/>
<dbReference type="AlphaFoldDB" id="A0A317WZK9"/>
<reference evidence="3 4" key="1">
    <citation type="submission" date="2016-12" db="EMBL/GenBank/DDBJ databases">
        <title>The genomes of Aspergillus section Nigri reveals drivers in fungal speciation.</title>
        <authorList>
            <consortium name="DOE Joint Genome Institute"/>
            <person name="Vesth T.C."/>
            <person name="Nybo J."/>
            <person name="Theobald S."/>
            <person name="Brandl J."/>
            <person name="Frisvad J.C."/>
            <person name="Nielsen K.F."/>
            <person name="Lyhne E.K."/>
            <person name="Kogle M.E."/>
            <person name="Kuo A."/>
            <person name="Riley R."/>
            <person name="Clum A."/>
            <person name="Nolan M."/>
            <person name="Lipzen A."/>
            <person name="Salamov A."/>
            <person name="Henrissat B."/>
            <person name="Wiebenga A."/>
            <person name="De Vries R.P."/>
            <person name="Grigoriev I.V."/>
            <person name="Mortensen U.H."/>
            <person name="Andersen M.R."/>
            <person name="Baker S.E."/>
        </authorList>
    </citation>
    <scope>NUCLEOTIDE SEQUENCE [LARGE SCALE GENOMIC DNA]</scope>
    <source>
        <strain evidence="3 4">CBS 115572</strain>
    </source>
</reference>
<evidence type="ECO:0000313" key="3">
    <source>
        <dbReference type="EMBL" id="PWY91465.1"/>
    </source>
</evidence>
<evidence type="ECO:0000256" key="1">
    <source>
        <dbReference type="SAM" id="MobiDB-lite"/>
    </source>
</evidence>